<protein>
    <submittedName>
        <fullName evidence="1">Uncharacterized protein</fullName>
    </submittedName>
</protein>
<gene>
    <name evidence="1" type="ORF">SAMN04490194_4842</name>
</gene>
<evidence type="ECO:0000313" key="1">
    <source>
        <dbReference type="EMBL" id="SEE89580.1"/>
    </source>
</evidence>
<dbReference type="AlphaFoldDB" id="A0A1H5MKD6"/>
<reference evidence="1 2" key="1">
    <citation type="submission" date="2016-10" db="EMBL/GenBank/DDBJ databases">
        <authorList>
            <person name="de Groot N.N."/>
        </authorList>
    </citation>
    <scope>NUCLEOTIDE SEQUENCE [LARGE SCALE GENOMIC DNA]</scope>
    <source>
        <strain evidence="1 2">BS3662</strain>
    </source>
</reference>
<dbReference type="EMBL" id="FNTY01000002">
    <property type="protein sequence ID" value="SEE89580.1"/>
    <property type="molecule type" value="Genomic_DNA"/>
</dbReference>
<dbReference type="Proteomes" id="UP000198985">
    <property type="component" value="Unassembled WGS sequence"/>
</dbReference>
<evidence type="ECO:0000313" key="2">
    <source>
        <dbReference type="Proteomes" id="UP000198985"/>
    </source>
</evidence>
<dbReference type="RefSeq" id="WP_084318912.1">
    <property type="nucleotide sequence ID" value="NZ_FNTY01000002.1"/>
</dbReference>
<name>A0A1H5MKD6_9PSED</name>
<proteinExistence type="predicted"/>
<organism evidence="1 2">
    <name type="scientific">Pseudomonas migulae</name>
    <dbReference type="NCBI Taxonomy" id="78543"/>
    <lineage>
        <taxon>Bacteria</taxon>
        <taxon>Pseudomonadati</taxon>
        <taxon>Pseudomonadota</taxon>
        <taxon>Gammaproteobacteria</taxon>
        <taxon>Pseudomonadales</taxon>
        <taxon>Pseudomonadaceae</taxon>
        <taxon>Pseudomonas</taxon>
    </lineage>
</organism>
<accession>A0A1H5MKD6</accession>
<sequence>MCADKIRGRNLVKSGRFPPDWSNEDWKRIVQEGGEGWHESAYYDYFLILNGKRAYSQSINIPCFTVPQFAQVKYLLGFQYENLGEGPEAKVVLKPSDGAEETIDLSGKKKGIFDDEEWRPYLEHTIKVLQADTSIDLQIHGPTSGGRNGLRTTDFDLQIDLPELQLKGLKLDKREYCPTRSKADVKAALV</sequence>